<evidence type="ECO:0000313" key="1">
    <source>
        <dbReference type="EMBL" id="SMX44528.1"/>
    </source>
</evidence>
<dbReference type="EMBL" id="FXYD01000006">
    <property type="protein sequence ID" value="SMX44528.1"/>
    <property type="molecule type" value="Genomic_DNA"/>
</dbReference>
<reference evidence="2" key="1">
    <citation type="submission" date="2017-05" db="EMBL/GenBank/DDBJ databases">
        <authorList>
            <person name="Rodrigo-Torres L."/>
            <person name="Arahal R. D."/>
            <person name="Lucena T."/>
        </authorList>
    </citation>
    <scope>NUCLEOTIDE SEQUENCE [LARGE SCALE GENOMIC DNA]</scope>
    <source>
        <strain evidence="2">CECT 8868</strain>
    </source>
</reference>
<protein>
    <recommendedName>
        <fullName evidence="3">Rap1a immunity protein domain-containing protein</fullName>
    </recommendedName>
</protein>
<evidence type="ECO:0008006" key="3">
    <source>
        <dbReference type="Google" id="ProtNLM"/>
    </source>
</evidence>
<name>A0A238KP65_9RHOB</name>
<keyword evidence="2" id="KW-1185">Reference proteome</keyword>
<dbReference type="Proteomes" id="UP000203464">
    <property type="component" value="Unassembled WGS sequence"/>
</dbReference>
<organism evidence="1 2">
    <name type="scientific">Octadecabacter ascidiaceicola</name>
    <dbReference type="NCBI Taxonomy" id="1655543"/>
    <lineage>
        <taxon>Bacteria</taxon>
        <taxon>Pseudomonadati</taxon>
        <taxon>Pseudomonadota</taxon>
        <taxon>Alphaproteobacteria</taxon>
        <taxon>Rhodobacterales</taxon>
        <taxon>Roseobacteraceae</taxon>
        <taxon>Octadecabacter</taxon>
    </lineage>
</organism>
<gene>
    <name evidence="1" type="ORF">OCA8868_03166</name>
</gene>
<dbReference type="AlphaFoldDB" id="A0A238KP65"/>
<evidence type="ECO:0000313" key="2">
    <source>
        <dbReference type="Proteomes" id="UP000203464"/>
    </source>
</evidence>
<sequence length="102" mass="11435">MILAGGMIVSSTGAAQALTADDVLNNMTTDQRYSYIAGVVGGLAYSRYLREQPDQAGMSCIYDWYHDAETDSWPQIATWFARHPDRQVEPLLYVLIKRECGE</sequence>
<accession>A0A238KP65</accession>
<proteinExistence type="predicted"/>